<name>A0ACC0Z5C7_9ROSI</name>
<organism evidence="1 2">
    <name type="scientific">Pistacia integerrima</name>
    <dbReference type="NCBI Taxonomy" id="434235"/>
    <lineage>
        <taxon>Eukaryota</taxon>
        <taxon>Viridiplantae</taxon>
        <taxon>Streptophyta</taxon>
        <taxon>Embryophyta</taxon>
        <taxon>Tracheophyta</taxon>
        <taxon>Spermatophyta</taxon>
        <taxon>Magnoliopsida</taxon>
        <taxon>eudicotyledons</taxon>
        <taxon>Gunneridae</taxon>
        <taxon>Pentapetalae</taxon>
        <taxon>rosids</taxon>
        <taxon>malvids</taxon>
        <taxon>Sapindales</taxon>
        <taxon>Anacardiaceae</taxon>
        <taxon>Pistacia</taxon>
    </lineage>
</organism>
<comment type="caution">
    <text evidence="1">The sequence shown here is derived from an EMBL/GenBank/DDBJ whole genome shotgun (WGS) entry which is preliminary data.</text>
</comment>
<evidence type="ECO:0000313" key="2">
    <source>
        <dbReference type="Proteomes" id="UP001163603"/>
    </source>
</evidence>
<gene>
    <name evidence="1" type="ORF">Pint_06592</name>
</gene>
<evidence type="ECO:0000313" key="1">
    <source>
        <dbReference type="EMBL" id="KAJ0046401.1"/>
    </source>
</evidence>
<sequence length="750" mass="83328">MPYTPKSYSGGIFSGNDPLKSVFPAILLQGIIFFFTSRIMYFALRPLKQPKVISDLLGGIILGPSVLGGYKAFNDKIFSPKSLLWDKTIARVGIVYFIFIFSVKLDKSLMLHTLKRRWGLGLTGFIFPFITSFCVSRLVHNQIKNGISGDWALMTILSHLSLSYFSVVAHALDDLNLVNSELGHLALSCALSKDIVAYGVMILFSILQQGFTLELLYSKLSTIAMLLFSVFILRPQMMWIIKKTPEGKPIEQIYVVAILLGALVMGALSDCNEGNLVQGAVLMGLIIPAGPPLGSTVVEKCEFVNSNILLPYLHIRIGLYTNIYSLKNWVEIISFELILLTAYFGKMVGTYFGLLYLKPGLRNAIIVGLMLNVKGILYKPRKTAGKPCDPKEIRRRTLQTTALDSELRILCGVHFEDNVHSIITFLKATNTNTTGPICAYIVHLVELVGRQIPMLIPYDLRKRRSTTNATDRIIAAVSKYSKTSIAPVTIQPYRIIASYDNMHESVINLAEHYFVPLILIPFNSSLETCQRSTGLRNFNLHLQTYSPCSVGILLDRGLPRSLNSTHFSYNVAVFFLGGHDDREVMALVKRMSTNPDVSITVLRILLVEGDGQVDNDSEKSLDEMVIKDFMATNIGNASVVCHETVANNTKDLVDVIRSADNNYDLVITGTRRGPKSILEKELLPWTEYKELGVIGDMIASSEFCWGMVSVLAMHSFGDAERSGFFAPFLSYTEVTSDSSSNFSSSNLENT</sequence>
<accession>A0ACC0Z5C7</accession>
<proteinExistence type="predicted"/>
<reference evidence="2" key="1">
    <citation type="journal article" date="2023" name="G3 (Bethesda)">
        <title>Genome assembly and association tests identify interacting loci associated with vigor, precocity, and sex in interspecific pistachio rootstocks.</title>
        <authorList>
            <person name="Palmer W."/>
            <person name="Jacygrad E."/>
            <person name="Sagayaradj S."/>
            <person name="Cavanaugh K."/>
            <person name="Han R."/>
            <person name="Bertier L."/>
            <person name="Beede B."/>
            <person name="Kafkas S."/>
            <person name="Golino D."/>
            <person name="Preece J."/>
            <person name="Michelmore R."/>
        </authorList>
    </citation>
    <scope>NUCLEOTIDE SEQUENCE [LARGE SCALE GENOMIC DNA]</scope>
</reference>
<keyword evidence="2" id="KW-1185">Reference proteome</keyword>
<protein>
    <submittedName>
        <fullName evidence="1">Uncharacterized protein</fullName>
    </submittedName>
</protein>
<dbReference type="Proteomes" id="UP001163603">
    <property type="component" value="Chromosome 3"/>
</dbReference>
<dbReference type="EMBL" id="CM047738">
    <property type="protein sequence ID" value="KAJ0046401.1"/>
    <property type="molecule type" value="Genomic_DNA"/>
</dbReference>